<accession>A0AAE7B5L3</accession>
<keyword evidence="1" id="KW-0472">Membrane</keyword>
<proteinExistence type="predicted"/>
<keyword evidence="1" id="KW-1133">Transmembrane helix</keyword>
<keyword evidence="3" id="KW-1185">Reference proteome</keyword>
<gene>
    <name evidence="2" type="ORF">AAQM_1462</name>
</gene>
<name>A0AAE7B5L3_9BACT</name>
<dbReference type="AlphaFoldDB" id="A0AAE7B5L3"/>
<reference evidence="2 3" key="1">
    <citation type="submission" date="2018-07" db="EMBL/GenBank/DDBJ databases">
        <title>Identification of phenol metabolism pathways in Arcobacter.</title>
        <authorList>
            <person name="Miller W.G."/>
            <person name="Yee E."/>
            <person name="Bono J.L."/>
        </authorList>
    </citation>
    <scope>NUCLEOTIDE SEQUENCE [LARGE SCALE GENOMIC DNA]</scope>
    <source>
        <strain evidence="2 3">W63</strain>
    </source>
</reference>
<feature type="transmembrane region" description="Helical" evidence="1">
    <location>
        <begin position="120"/>
        <end position="140"/>
    </location>
</feature>
<sequence length="317" mass="36397">MPQILNITSIEDIEKVKEAILNNEDFELGNVEPIKHIIKLDGGRFQNYDVNYITSDVAKIILIHQKNFTKLLNEIESKFDITFTDNEKELKFKLQSGSLDIFSNLFSEEAIRNMDSKHKMWTLITIAGLIVGAISVGAYISHLDNQVQSHERIEIAKIENQDRNNEREATKQYFDGLLEINKSLVQNKNIQDAINTPKKETLGILKDGEVYKIANNTSLTKNDTSRFDYIAPNIQDIEEEVENIYTLEYYNFVREGKMFKIVGISPLANSETISAEKRMRLMSKAETQQQVKLKIKIVKDGATKKPIKAFILDYIEN</sequence>
<dbReference type="Proteomes" id="UP000502065">
    <property type="component" value="Chromosome"/>
</dbReference>
<evidence type="ECO:0000313" key="2">
    <source>
        <dbReference type="EMBL" id="QKE26209.1"/>
    </source>
</evidence>
<evidence type="ECO:0000313" key="3">
    <source>
        <dbReference type="Proteomes" id="UP000502065"/>
    </source>
</evidence>
<dbReference type="KEGG" id="aaqi:AAQM_1462"/>
<evidence type="ECO:0000256" key="1">
    <source>
        <dbReference type="SAM" id="Phobius"/>
    </source>
</evidence>
<organism evidence="2 3">
    <name type="scientific">Arcobacter aquimarinus</name>
    <dbReference type="NCBI Taxonomy" id="1315211"/>
    <lineage>
        <taxon>Bacteria</taxon>
        <taxon>Pseudomonadati</taxon>
        <taxon>Campylobacterota</taxon>
        <taxon>Epsilonproteobacteria</taxon>
        <taxon>Campylobacterales</taxon>
        <taxon>Arcobacteraceae</taxon>
        <taxon>Arcobacter</taxon>
    </lineage>
</organism>
<protein>
    <submittedName>
        <fullName evidence="2">Uncharacterized protein</fullName>
    </submittedName>
</protein>
<dbReference type="EMBL" id="CP030944">
    <property type="protein sequence ID" value="QKE26209.1"/>
    <property type="molecule type" value="Genomic_DNA"/>
</dbReference>
<dbReference type="RefSeq" id="WP_129094973.1">
    <property type="nucleotide sequence ID" value="NZ_CBCSAE010000004.1"/>
</dbReference>
<keyword evidence="1" id="KW-0812">Transmembrane</keyword>